<evidence type="ECO:0000313" key="2">
    <source>
        <dbReference type="EMBL" id="GKT44861.1"/>
    </source>
</evidence>
<dbReference type="Proteomes" id="UP001055115">
    <property type="component" value="Unassembled WGS sequence"/>
</dbReference>
<evidence type="ECO:0000313" key="3">
    <source>
        <dbReference type="Proteomes" id="UP001055115"/>
    </source>
</evidence>
<dbReference type="EMBL" id="BQXU01000011">
    <property type="protein sequence ID" value="GKT44861.1"/>
    <property type="molecule type" value="Genomic_DNA"/>
</dbReference>
<proteinExistence type="predicted"/>
<gene>
    <name evidence="2" type="ORF">ColSpa_05042</name>
</gene>
<reference evidence="2 3" key="1">
    <citation type="submission" date="2022-03" db="EMBL/GenBank/DDBJ databases">
        <title>Genome data of Colletotrichum spp.</title>
        <authorList>
            <person name="Utami Y.D."/>
            <person name="Hiruma K."/>
        </authorList>
    </citation>
    <scope>NUCLEOTIDE SEQUENCE [LARGE SCALE GENOMIC DNA]</scope>
    <source>
        <strain evidence="2 3">MAFF 239500</strain>
    </source>
</reference>
<dbReference type="AlphaFoldDB" id="A0AA37LA30"/>
<keyword evidence="3" id="KW-1185">Reference proteome</keyword>
<dbReference type="PANTHER" id="PTHR38788">
    <property type="entry name" value="CLR5 DOMAIN-CONTAINING PROTEIN"/>
    <property type="match status" value="1"/>
</dbReference>
<feature type="domain" description="Clr5" evidence="1">
    <location>
        <begin position="34"/>
        <end position="86"/>
    </location>
</feature>
<organism evidence="2 3">
    <name type="scientific">Colletotrichum spaethianum</name>
    <dbReference type="NCBI Taxonomy" id="700344"/>
    <lineage>
        <taxon>Eukaryota</taxon>
        <taxon>Fungi</taxon>
        <taxon>Dikarya</taxon>
        <taxon>Ascomycota</taxon>
        <taxon>Pezizomycotina</taxon>
        <taxon>Sordariomycetes</taxon>
        <taxon>Hypocreomycetidae</taxon>
        <taxon>Glomerellales</taxon>
        <taxon>Glomerellaceae</taxon>
        <taxon>Colletotrichum</taxon>
        <taxon>Colletotrichum spaethianum species complex</taxon>
    </lineage>
</organism>
<dbReference type="RefSeq" id="XP_049127211.1">
    <property type="nucleotide sequence ID" value="XM_049271254.1"/>
</dbReference>
<dbReference type="Pfam" id="PF14420">
    <property type="entry name" value="Clr5"/>
    <property type="match status" value="1"/>
</dbReference>
<sequence length="231" mass="27156">MEIADPCLATPDRHGIDMDAADSRRVKSMPYATEEVWDRMQAIITRLYQSEDMSLNEVKGIMERDYCFYATQRMFKTRIVRWGLDKKLKEKEVMHMLKLKRQRLAAGKDSSFRVRGQNINWDRVEQYLKRRPDLVMQCLENNKHAPSQQRSELEIICRTPSPTPKAAVQIPYVPSLLEPTLHVELQENVMRIFKSHHTGAFESGVWVSEDINLSIFENLRFALFTKYTKKF</sequence>
<comment type="caution">
    <text evidence="2">The sequence shown here is derived from an EMBL/GenBank/DDBJ whole genome shotgun (WGS) entry which is preliminary data.</text>
</comment>
<accession>A0AA37LA30</accession>
<dbReference type="InterPro" id="IPR025676">
    <property type="entry name" value="Clr5_dom"/>
</dbReference>
<dbReference type="PANTHER" id="PTHR38788:SF3">
    <property type="entry name" value="CLR5 DOMAIN-CONTAINING PROTEIN"/>
    <property type="match status" value="1"/>
</dbReference>
<evidence type="ECO:0000259" key="1">
    <source>
        <dbReference type="Pfam" id="PF14420"/>
    </source>
</evidence>
<dbReference type="GeneID" id="73325844"/>
<protein>
    <recommendedName>
        <fullName evidence="1">Clr5 domain-containing protein</fullName>
    </recommendedName>
</protein>
<name>A0AA37LA30_9PEZI</name>